<feature type="transmembrane region" description="Helical" evidence="6">
    <location>
        <begin position="265"/>
        <end position="283"/>
    </location>
</feature>
<feature type="transmembrane region" description="Helical" evidence="6">
    <location>
        <begin position="12"/>
        <end position="30"/>
    </location>
</feature>
<evidence type="ECO:0000256" key="5">
    <source>
        <dbReference type="ARBA" id="ARBA00023136"/>
    </source>
</evidence>
<feature type="transmembrane region" description="Helical" evidence="6">
    <location>
        <begin position="304"/>
        <end position="323"/>
    </location>
</feature>
<comment type="caution">
    <text evidence="7">The sequence shown here is derived from an EMBL/GenBank/DDBJ whole genome shotgun (WGS) entry which is preliminary data.</text>
</comment>
<keyword evidence="8" id="KW-1185">Reference proteome</keyword>
<evidence type="ECO:0000256" key="3">
    <source>
        <dbReference type="ARBA" id="ARBA00022692"/>
    </source>
</evidence>
<dbReference type="EMBL" id="AQRA01000008">
    <property type="protein sequence ID" value="EZH72328.1"/>
    <property type="molecule type" value="Genomic_DNA"/>
</dbReference>
<dbReference type="OrthoDB" id="9814608at2"/>
<feature type="transmembrane region" description="Helical" evidence="6">
    <location>
        <begin position="225"/>
        <end position="245"/>
    </location>
</feature>
<dbReference type="AlphaFoldDB" id="A0A023BRB0"/>
<dbReference type="RefSeq" id="WP_034244768.1">
    <property type="nucleotide sequence ID" value="NZ_AQRA01000008.1"/>
</dbReference>
<organism evidence="7 8">
    <name type="scientific">Aquimarina atlantica</name>
    <dbReference type="NCBI Taxonomy" id="1317122"/>
    <lineage>
        <taxon>Bacteria</taxon>
        <taxon>Pseudomonadati</taxon>
        <taxon>Bacteroidota</taxon>
        <taxon>Flavobacteriia</taxon>
        <taxon>Flavobacteriales</taxon>
        <taxon>Flavobacteriaceae</taxon>
        <taxon>Aquimarina</taxon>
    </lineage>
</organism>
<evidence type="ECO:0000256" key="4">
    <source>
        <dbReference type="ARBA" id="ARBA00022989"/>
    </source>
</evidence>
<comment type="subcellular location">
    <subcellularLocation>
        <location evidence="1">Cell membrane</location>
        <topology evidence="1">Multi-pass membrane protein</topology>
    </subcellularLocation>
</comment>
<feature type="transmembrane region" description="Helical" evidence="6">
    <location>
        <begin position="399"/>
        <end position="421"/>
    </location>
</feature>
<keyword evidence="3 6" id="KW-0812">Transmembrane</keyword>
<evidence type="ECO:0000313" key="8">
    <source>
        <dbReference type="Proteomes" id="UP000023541"/>
    </source>
</evidence>
<evidence type="ECO:0000313" key="7">
    <source>
        <dbReference type="EMBL" id="EZH72328.1"/>
    </source>
</evidence>
<reference evidence="7 8" key="1">
    <citation type="submission" date="2014-04" db="EMBL/GenBank/DDBJ databases">
        <title>Aquimarina sp. 22II-S11-z7 Genome Sequencing.</title>
        <authorList>
            <person name="Lai Q."/>
        </authorList>
    </citation>
    <scope>NUCLEOTIDE SEQUENCE [LARGE SCALE GENOMIC DNA]</scope>
    <source>
        <strain evidence="7 8">22II-S11-z7</strain>
    </source>
</reference>
<feature type="transmembrane region" description="Helical" evidence="6">
    <location>
        <begin position="83"/>
        <end position="101"/>
    </location>
</feature>
<dbReference type="Proteomes" id="UP000023541">
    <property type="component" value="Unassembled WGS sequence"/>
</dbReference>
<sequence length="484" mass="55743">MSIFQKLFKQTFIYGLATVLPRMLSFLLVIVHTKYLEGPISYGRVTILFSWIIVFNVILAYGMETSFFRFLNLDKYKNNVTSTSAISIVVSTIIFAIVAFIAQDQISTLIGVKTEFLIYVIWILVLDALVIIPFANLRALERPIRYAFIKTVNVIIYASLNVFFLIFLGDLSTEIEWLQIIYKEDFQVQYIFLSNVIASGVTLLLMLPFYIKIDYRFDKELWHKMLLYGSPILVSGLAFAINEHFDKILLEWILGKKEGLFDSGAYSACYKLALFMTLFATAFRMGIEPFFFSHANEKDAPKTYAIITQYFVIFGSLILIIVITFSKFLKEFMIKNPEYWEAMIVVPIILLANLCLGIYHNLSVWYKITDRTKFGAYISVVGAIITLVLNFILIPKYSYLGSAIATLAAYGSMMMLSWYYGKKYYPIPYNLKKIGMYLVVSITFSILSFYVFDSNYIISIPLLLGFLVILYASEKKELKQILKR</sequence>
<keyword evidence="5 6" id="KW-0472">Membrane</keyword>
<feature type="transmembrane region" description="Helical" evidence="6">
    <location>
        <begin position="188"/>
        <end position="213"/>
    </location>
</feature>
<evidence type="ECO:0000256" key="6">
    <source>
        <dbReference type="SAM" id="Phobius"/>
    </source>
</evidence>
<dbReference type="PANTHER" id="PTHR30250">
    <property type="entry name" value="PST FAMILY PREDICTED COLANIC ACID TRANSPORTER"/>
    <property type="match status" value="1"/>
</dbReference>
<feature type="transmembrane region" description="Helical" evidence="6">
    <location>
        <begin position="343"/>
        <end position="362"/>
    </location>
</feature>
<feature type="transmembrane region" description="Helical" evidence="6">
    <location>
        <begin position="42"/>
        <end position="62"/>
    </location>
</feature>
<dbReference type="Pfam" id="PF01943">
    <property type="entry name" value="Polysacc_synt"/>
    <property type="match status" value="1"/>
</dbReference>
<dbReference type="eggNOG" id="COG2244">
    <property type="taxonomic scope" value="Bacteria"/>
</dbReference>
<feature type="transmembrane region" description="Helical" evidence="6">
    <location>
        <begin position="374"/>
        <end position="393"/>
    </location>
</feature>
<keyword evidence="4 6" id="KW-1133">Transmembrane helix</keyword>
<feature type="transmembrane region" description="Helical" evidence="6">
    <location>
        <begin position="147"/>
        <end position="168"/>
    </location>
</feature>
<name>A0A023BRB0_9FLAO</name>
<feature type="transmembrane region" description="Helical" evidence="6">
    <location>
        <begin position="116"/>
        <end position="135"/>
    </location>
</feature>
<keyword evidence="2" id="KW-1003">Cell membrane</keyword>
<evidence type="ECO:0000256" key="1">
    <source>
        <dbReference type="ARBA" id="ARBA00004651"/>
    </source>
</evidence>
<dbReference type="InterPro" id="IPR002797">
    <property type="entry name" value="Polysacc_synth"/>
</dbReference>
<feature type="transmembrane region" description="Helical" evidence="6">
    <location>
        <begin position="433"/>
        <end position="450"/>
    </location>
</feature>
<dbReference type="PANTHER" id="PTHR30250:SF11">
    <property type="entry name" value="O-ANTIGEN TRANSPORTER-RELATED"/>
    <property type="match status" value="1"/>
</dbReference>
<evidence type="ECO:0000256" key="2">
    <source>
        <dbReference type="ARBA" id="ARBA00022475"/>
    </source>
</evidence>
<feature type="transmembrane region" description="Helical" evidence="6">
    <location>
        <begin position="456"/>
        <end position="473"/>
    </location>
</feature>
<protein>
    <submittedName>
        <fullName evidence="7">Polysaccharide biosynthesis protein</fullName>
    </submittedName>
</protein>
<dbReference type="InterPro" id="IPR050833">
    <property type="entry name" value="Poly_Biosynth_Transport"/>
</dbReference>
<proteinExistence type="predicted"/>
<accession>A0A023BRB0</accession>
<gene>
    <name evidence="7" type="ORF">ATO12_23025</name>
</gene>
<dbReference type="GO" id="GO:0005886">
    <property type="term" value="C:plasma membrane"/>
    <property type="evidence" value="ECO:0007669"/>
    <property type="project" value="UniProtKB-SubCell"/>
</dbReference>
<dbReference type="STRING" id="1317122.ATO12_23025"/>